<dbReference type="EMBL" id="HBUF01683595">
    <property type="protein sequence ID" value="CAG6792885.1"/>
    <property type="molecule type" value="Transcribed_RNA"/>
</dbReference>
<dbReference type="EMBL" id="HBUF01351689">
    <property type="protein sequence ID" value="CAG6714353.1"/>
    <property type="molecule type" value="Transcribed_RNA"/>
</dbReference>
<organism evidence="1">
    <name type="scientific">Cacopsylla melanoneura</name>
    <dbReference type="NCBI Taxonomy" id="428564"/>
    <lineage>
        <taxon>Eukaryota</taxon>
        <taxon>Metazoa</taxon>
        <taxon>Ecdysozoa</taxon>
        <taxon>Arthropoda</taxon>
        <taxon>Hexapoda</taxon>
        <taxon>Insecta</taxon>
        <taxon>Pterygota</taxon>
        <taxon>Neoptera</taxon>
        <taxon>Paraneoptera</taxon>
        <taxon>Hemiptera</taxon>
        <taxon>Sternorrhyncha</taxon>
        <taxon>Psylloidea</taxon>
        <taxon>Psyllidae</taxon>
        <taxon>Psyllinae</taxon>
        <taxon>Cacopsylla</taxon>
    </lineage>
</organism>
<reference evidence="1" key="1">
    <citation type="submission" date="2021-05" db="EMBL/GenBank/DDBJ databases">
        <authorList>
            <person name="Alioto T."/>
            <person name="Alioto T."/>
            <person name="Gomez Garrido J."/>
        </authorList>
    </citation>
    <scope>NUCLEOTIDE SEQUENCE</scope>
</reference>
<dbReference type="EMBL" id="HBUF01351691">
    <property type="protein sequence ID" value="CAG6714359.1"/>
    <property type="molecule type" value="Transcribed_RNA"/>
</dbReference>
<dbReference type="AlphaFoldDB" id="A0A8D8UY66"/>
<name>A0A8D8UY66_9HEMI</name>
<sequence>MSELKLCFRLMGISFLQSTRRCLTVNSVTPQNSQIGGSFRSKRCLCVARQCPILRRQITISFLLLTLFPDFQTFVSDLINLNLLVVTRTSFHSFDHFLIWINFKKFLMSSQVIMCSILDCIELLAAVSTMSFSRIPQ</sequence>
<proteinExistence type="predicted"/>
<accession>A0A8D8UY66</accession>
<protein>
    <submittedName>
        <fullName evidence="1">Uncharacterized protein</fullName>
    </submittedName>
</protein>
<evidence type="ECO:0000313" key="1">
    <source>
        <dbReference type="EMBL" id="CAG6714353.1"/>
    </source>
</evidence>